<feature type="region of interest" description="Disordered" evidence="1">
    <location>
        <begin position="507"/>
        <end position="542"/>
    </location>
</feature>
<feature type="compositionally biased region" description="Polar residues" evidence="1">
    <location>
        <begin position="1147"/>
        <end position="1168"/>
    </location>
</feature>
<accession>A0AAE1FR48</accession>
<gene>
    <name evidence="2" type="ORF">Pcinc_016406</name>
</gene>
<feature type="compositionally biased region" description="Polar residues" evidence="1">
    <location>
        <begin position="530"/>
        <end position="542"/>
    </location>
</feature>
<evidence type="ECO:0000256" key="1">
    <source>
        <dbReference type="SAM" id="MobiDB-lite"/>
    </source>
</evidence>
<feature type="region of interest" description="Disordered" evidence="1">
    <location>
        <begin position="1957"/>
        <end position="1983"/>
    </location>
</feature>
<protein>
    <submittedName>
        <fullName evidence="2">Uncharacterized protein</fullName>
    </submittedName>
</protein>
<feature type="region of interest" description="Disordered" evidence="1">
    <location>
        <begin position="1520"/>
        <end position="1545"/>
    </location>
</feature>
<feature type="compositionally biased region" description="Basic and acidic residues" evidence="1">
    <location>
        <begin position="368"/>
        <end position="397"/>
    </location>
</feature>
<sequence>MDVFKEWKKPKKDFEKLHRSLMLFEDCSTLYRHQQCTGVRKLRQLFSDALIITNDIKHKGWSAVLQDCFSTICIHFIKIIIVSTRRKKMIKETEETIGDNLRLVYEVLGCKGDAVVYAALTAAAVTTDSSGLSYVSQAHAFGALVKEVLRSYIDVTNPVVIMWCVMLGKLWLNITKPEFVPDVKETVLQLLPSTVFYQSYEDANISFKSTKKLLRKSVHSLAKMVPAVREDPVVDKNALLVELEDEEEIIQHFTALHQVLLPCAQVLKSILVQAPGAQGSEWAEGRANVKQLPRNEQSGNEKVAESKTNTRKRSGVNKKKEKSESKTAAEKKSKKIPNKKQLSKNKSGDSKMVAEEQSKKKNKLGGRKMIEKIKKATEKGYTNRDDDGESKMSESNPQHDIHINPEHLDMHQQCTVSPQELPSATCVDKRNNRAIINGVDTSENFVNVNEDSVLPDIKDLSEDKNKILENGVGISKVVDDSKLDPFHRCASSRGVLPDVTGVCDDTCSHSDNKVNEGQSTNNGDEERNEQSQTCSQMNDKSSGSHILRGEALTFEIQSSLVGNSPDLCIPNLLKSDPHLPPSVSTDEEEYPQVSPALKSDGITDLALTMDSPDRVIKPIFTSTFYGFKKQKTQYFQPCGTPKTILKDRSPGIGSFILTPPNPTTTKSSTLPSPKRGLQDKNESLCNDILIVHTPEKVKLASNMEYELELCSVLLEEDSVNRMERSTKRCYDTTMNSGEKKKKRKNRPKSKADNVSQKKNTQYQVQTRATSKNVCEENAIKETILTSACSKSSECNMDGNVCGSAKVKKATNKCNKKSSAVQPNNKNSSSDVRMESSMVNDLLVADKGTRNTDSGDHGSVSYLVNELTMTEEHNSSSRPDLAYGIVNKEGLDADRDTEQILMLKAQNITLRKKKNKQEQKKSKRGREELYSMSTNSRKVHKSEDMKRKTGKLKKRSKRIKRTTRCLNSTSGSNGASEWEVSDINTSIDSNIRAPKSYFPALNMDENGNSYVITTEIVSNGWNSHVLCKDLDRTIPFMESEVPIACNLGIDETNGTQDILDASVKTSHGNEDQPEVLLRNQITNKQAVHVDGIEVMMKNLDRSTDSIYFHNKSNNIPVHQLSVNECNNHKADESTLGEKSDSGKDDHSNIGTTNMPKENTNPESKIASSVRTRNILKASILNPESNPTTAIRTVNISEVNLKDSENNATPAVKSMNVSDLSKQNYVSNPSTKDDQHKYTPAEKAHQRNTTLSQDECYLLELYRTRPSETKDEGKGEVMDVSVEEDSQQSTLLTAGALALLEKQELINKANLDGGQGSGSKFNHEQLNRNPPRTRKSTEKKKLQQKKVRIIRRSVREPHRPSVSRTYNPLTFTRKELDPRCNATHHGCPGMAKEEEPLIKYGRKKKKVDKAKEMVLSKKKIANLVQKLLETDGTLEKNRVQSDNNRANYSPNKKVFGTNKNRKECERLMVKLQKKVTSINKERSDVCEQTEFPITTGKIADLSETNFIIRQDITTTHTTNREGRCLEENDQEKQNTNNTGTSKTNKTIDNKVEGLNNCNEIAAVNHNRVVSLSHNGKMNYLSHQNRVGYICPGPSHYGNLTKEKGLSFAKLDSNNADSPTSYPSTINPHLPLRDEENGPSSAAMGGKALDVSSGSPGLCTKVHGPRPFFTASTPKISRWPGFRNDAKSLYSTKFQNSQIEENNYSDIIFKEENLLPEADYVTLEKSITPSSLQWLKEECPDYEKKSGDSGSSKIFFSALEEFDDVSSDVLHTETIENWKLNTERIDISREEEEHCHNTLKDMRDYYTPPCQTPDNIAMLPLTKTCNKKTEEEMTPNYDHSLVEAVSNPWEENPISQSPFPDLPGGLHGPLGLDKSSLCAPSHSHSTAKTNGNIQESPMQAQVLPVQMDWENNELFARLPILHVPHTVCKEMDVHFYRTSPNHSDTALLFDNHTYKLSVPKQQSHNGSLPSVKNDASSANDFKGRNKHSTCRRKLLDSFIHGKQEGKSKPKSMERHLSPKIITNSTSLQEGRLLTSELTSSLSIHVCKCGFVHSCRGEQQRGIVNNNIKSSSIRKRNNSAEGVKDKNLSNYKNKYLPQLMNPWSPCLGTHICNLQTAQFQQATRPTAGIPEATAALCPHHREPRGRLKHLMNPKLMLVSCKVCRLSLLERRQCTFHQEPCLLVEGEVVHGYTQQIDLLWYREYVRVISEAFPKYKDIILPEPSKMAPLCSFHMVSEVSDAEAFCLVVPTPPNSSGTVGTAENLNTSLDSLFALLGPEELSCIDSPTEKHAPRPSTKRN</sequence>
<feature type="region of interest" description="Disordered" evidence="1">
    <location>
        <begin position="1128"/>
        <end position="1168"/>
    </location>
</feature>
<dbReference type="Proteomes" id="UP001286313">
    <property type="component" value="Unassembled WGS sequence"/>
</dbReference>
<organism evidence="2 3">
    <name type="scientific">Petrolisthes cinctipes</name>
    <name type="common">Flat porcelain crab</name>
    <dbReference type="NCBI Taxonomy" id="88211"/>
    <lineage>
        <taxon>Eukaryota</taxon>
        <taxon>Metazoa</taxon>
        <taxon>Ecdysozoa</taxon>
        <taxon>Arthropoda</taxon>
        <taxon>Crustacea</taxon>
        <taxon>Multicrustacea</taxon>
        <taxon>Malacostraca</taxon>
        <taxon>Eumalacostraca</taxon>
        <taxon>Eucarida</taxon>
        <taxon>Decapoda</taxon>
        <taxon>Pleocyemata</taxon>
        <taxon>Anomura</taxon>
        <taxon>Galatheoidea</taxon>
        <taxon>Porcellanidae</taxon>
        <taxon>Petrolisthes</taxon>
    </lineage>
</organism>
<feature type="compositionally biased region" description="Basic residues" evidence="1">
    <location>
        <begin position="332"/>
        <end position="343"/>
    </location>
</feature>
<feature type="region of interest" description="Disordered" evidence="1">
    <location>
        <begin position="655"/>
        <end position="677"/>
    </location>
</feature>
<evidence type="ECO:0000313" key="2">
    <source>
        <dbReference type="EMBL" id="KAK3878999.1"/>
    </source>
</evidence>
<reference evidence="2" key="1">
    <citation type="submission" date="2023-10" db="EMBL/GenBank/DDBJ databases">
        <title>Genome assemblies of two species of porcelain crab, Petrolisthes cinctipes and Petrolisthes manimaculis (Anomura: Porcellanidae).</title>
        <authorList>
            <person name="Angst P."/>
        </authorList>
    </citation>
    <scope>NUCLEOTIDE SEQUENCE</scope>
    <source>
        <strain evidence="2">PB745_01</strain>
        <tissue evidence="2">Gill</tissue>
    </source>
</reference>
<dbReference type="EMBL" id="JAWQEG010001510">
    <property type="protein sequence ID" value="KAK3878999.1"/>
    <property type="molecule type" value="Genomic_DNA"/>
</dbReference>
<feature type="compositionally biased region" description="Polar residues" evidence="1">
    <location>
        <begin position="1611"/>
        <end position="1624"/>
    </location>
</feature>
<keyword evidence="3" id="KW-1185">Reference proteome</keyword>
<feature type="compositionally biased region" description="Basic and acidic residues" evidence="1">
    <location>
        <begin position="346"/>
        <end position="359"/>
    </location>
</feature>
<feature type="compositionally biased region" description="Polar residues" evidence="1">
    <location>
        <begin position="1213"/>
        <end position="1228"/>
    </location>
</feature>
<feature type="region of interest" description="Disordered" evidence="1">
    <location>
        <begin position="1308"/>
        <end position="1344"/>
    </location>
</feature>
<feature type="region of interest" description="Disordered" evidence="1">
    <location>
        <begin position="281"/>
        <end position="397"/>
    </location>
</feature>
<feature type="region of interest" description="Disordered" evidence="1">
    <location>
        <begin position="725"/>
        <end position="764"/>
    </location>
</feature>
<feature type="compositionally biased region" description="Basic and acidic residues" evidence="1">
    <location>
        <begin position="1128"/>
        <end position="1146"/>
    </location>
</feature>
<feature type="compositionally biased region" description="Basic and acidic residues" evidence="1">
    <location>
        <begin position="321"/>
        <end position="331"/>
    </location>
</feature>
<feature type="compositionally biased region" description="Basic residues" evidence="1">
    <location>
        <begin position="947"/>
        <end position="959"/>
    </location>
</feature>
<feature type="region of interest" description="Disordered" evidence="1">
    <location>
        <begin position="910"/>
        <end position="959"/>
    </location>
</feature>
<feature type="region of interest" description="Disordered" evidence="1">
    <location>
        <begin position="1209"/>
        <end position="1246"/>
    </location>
</feature>
<feature type="compositionally biased region" description="Polar residues" evidence="1">
    <location>
        <begin position="1957"/>
        <end position="1976"/>
    </location>
</feature>
<name>A0AAE1FR48_PETCI</name>
<feature type="compositionally biased region" description="Basic residues" evidence="1">
    <location>
        <begin position="739"/>
        <end position="748"/>
    </location>
</feature>
<evidence type="ECO:0000313" key="3">
    <source>
        <dbReference type="Proteomes" id="UP001286313"/>
    </source>
</evidence>
<comment type="caution">
    <text evidence="2">The sequence shown here is derived from an EMBL/GenBank/DDBJ whole genome shotgun (WGS) entry which is preliminary data.</text>
</comment>
<feature type="compositionally biased region" description="Low complexity" evidence="1">
    <location>
        <begin position="1531"/>
        <end position="1542"/>
    </location>
</feature>
<feature type="compositionally biased region" description="Basic residues" evidence="1">
    <location>
        <begin position="309"/>
        <end position="320"/>
    </location>
</feature>
<proteinExistence type="predicted"/>
<feature type="compositionally biased region" description="Basic and acidic residues" evidence="1">
    <location>
        <begin position="1229"/>
        <end position="1243"/>
    </location>
</feature>
<feature type="region of interest" description="Disordered" evidence="1">
    <location>
        <begin position="1611"/>
        <end position="1642"/>
    </location>
</feature>
<feature type="compositionally biased region" description="Basic and acidic residues" evidence="1">
    <location>
        <begin position="1520"/>
        <end position="1530"/>
    </location>
</feature>
<feature type="compositionally biased region" description="Basic and acidic residues" evidence="1">
    <location>
        <begin position="915"/>
        <end position="928"/>
    </location>
</feature>
<feature type="compositionally biased region" description="Low complexity" evidence="1">
    <location>
        <begin position="663"/>
        <end position="674"/>
    </location>
</feature>
<feature type="compositionally biased region" description="Polar residues" evidence="1">
    <location>
        <begin position="752"/>
        <end position="764"/>
    </location>
</feature>